<comment type="caution">
    <text evidence="2">The sequence shown here is derived from an EMBL/GenBank/DDBJ whole genome shotgun (WGS) entry which is preliminary data.</text>
</comment>
<feature type="chain" id="PRO_5019294644" description="Secreted protein" evidence="1">
    <location>
        <begin position="18"/>
        <end position="91"/>
    </location>
</feature>
<protein>
    <recommendedName>
        <fullName evidence="4">Secreted protein</fullName>
    </recommendedName>
</protein>
<name>A0A426X9V5_ENSVE</name>
<proteinExistence type="predicted"/>
<accession>A0A426X9V5</accession>
<reference evidence="2 3" key="1">
    <citation type="journal article" date="2014" name="Agronomy (Basel)">
        <title>A Draft Genome Sequence for Ensete ventricosum, the Drought-Tolerant Tree Against Hunger.</title>
        <authorList>
            <person name="Harrison J."/>
            <person name="Moore K.A."/>
            <person name="Paszkiewicz K."/>
            <person name="Jones T."/>
            <person name="Grant M."/>
            <person name="Ambacheew D."/>
            <person name="Muzemil S."/>
            <person name="Studholme D.J."/>
        </authorList>
    </citation>
    <scope>NUCLEOTIDE SEQUENCE [LARGE SCALE GENOMIC DNA]</scope>
</reference>
<evidence type="ECO:0000256" key="1">
    <source>
        <dbReference type="SAM" id="SignalP"/>
    </source>
</evidence>
<feature type="signal peptide" evidence="1">
    <location>
        <begin position="1"/>
        <end position="17"/>
    </location>
</feature>
<dbReference type="Proteomes" id="UP000287651">
    <property type="component" value="Unassembled WGS sequence"/>
</dbReference>
<organism evidence="2 3">
    <name type="scientific">Ensete ventricosum</name>
    <name type="common">Abyssinian banana</name>
    <name type="synonym">Musa ensete</name>
    <dbReference type="NCBI Taxonomy" id="4639"/>
    <lineage>
        <taxon>Eukaryota</taxon>
        <taxon>Viridiplantae</taxon>
        <taxon>Streptophyta</taxon>
        <taxon>Embryophyta</taxon>
        <taxon>Tracheophyta</taxon>
        <taxon>Spermatophyta</taxon>
        <taxon>Magnoliopsida</taxon>
        <taxon>Liliopsida</taxon>
        <taxon>Zingiberales</taxon>
        <taxon>Musaceae</taxon>
        <taxon>Ensete</taxon>
    </lineage>
</organism>
<sequence>MVVRFFFCVDLVPVATAAASQTRNQEETCPKVGKGEIGRSTSIGAMDSCKSLFWKCLYLELSITGKSPVFLICCILYLGLNKLLESFLTAR</sequence>
<dbReference type="EMBL" id="AMZH03023848">
    <property type="protein sequence ID" value="RRT36254.1"/>
    <property type="molecule type" value="Genomic_DNA"/>
</dbReference>
<evidence type="ECO:0000313" key="3">
    <source>
        <dbReference type="Proteomes" id="UP000287651"/>
    </source>
</evidence>
<evidence type="ECO:0000313" key="2">
    <source>
        <dbReference type="EMBL" id="RRT36254.1"/>
    </source>
</evidence>
<dbReference type="AlphaFoldDB" id="A0A426X9V5"/>
<keyword evidence="1" id="KW-0732">Signal</keyword>
<evidence type="ECO:0008006" key="4">
    <source>
        <dbReference type="Google" id="ProtNLM"/>
    </source>
</evidence>
<gene>
    <name evidence="2" type="ORF">B296_00053681</name>
</gene>